<dbReference type="RefSeq" id="WP_311597050.1">
    <property type="nucleotide sequence ID" value="NZ_JAVREM010000006.1"/>
</dbReference>
<sequence>MLTNDVVPRIARDPISSYASEVFHAIPRVDQRRWAEVYLRGLLSVPGKKSVRKIAESILATPAHQSLQQFINQSPWRWSPVRAVLARYVQSVSPARAWVLSRVVIPKRGDRSVGVGRQFLPEAGRLVNCQIGLAASFVTDDASVPVNWRILLPKAWEGSEIRESAGIPDHVETRPQWLEAADMVREMAHRWALSPAPVVADTRHLGSADGLIAELATHDGLPFVLEVDHALAEAAGADRLPRPRQQANLPLRPLESVLTAGRGLTALAGHRRHTVPPATPAARHTFVRSSLAKIPMPGGAPPRIARLLTEMSPDGEPARFWVTNLMSHRVDDVMALARLEGRARDGIQKLDRHFGLRDFEGRSFRGWHHHMTMVSAASVFAHVGWDALAACVC</sequence>
<dbReference type="Proteomes" id="UP001183420">
    <property type="component" value="Unassembled WGS sequence"/>
</dbReference>
<organism evidence="2 3">
    <name type="scientific">Streptomyces millisiae</name>
    <dbReference type="NCBI Taxonomy" id="3075542"/>
    <lineage>
        <taxon>Bacteria</taxon>
        <taxon>Bacillati</taxon>
        <taxon>Actinomycetota</taxon>
        <taxon>Actinomycetes</taxon>
        <taxon>Kitasatosporales</taxon>
        <taxon>Streptomycetaceae</taxon>
        <taxon>Streptomyces</taxon>
    </lineage>
</organism>
<dbReference type="InterPro" id="IPR039365">
    <property type="entry name" value="IS701-like"/>
</dbReference>
<reference evidence="3" key="1">
    <citation type="submission" date="2023-07" db="EMBL/GenBank/DDBJ databases">
        <title>30 novel species of actinomycetes from the DSMZ collection.</title>
        <authorList>
            <person name="Nouioui I."/>
        </authorList>
    </citation>
    <scope>NUCLEOTIDE SEQUENCE [LARGE SCALE GENOMIC DNA]</scope>
    <source>
        <strain evidence="3">DSM 44918</strain>
    </source>
</reference>
<accession>A0ABU2LLK5</accession>
<dbReference type="EMBL" id="JAVREM010000006">
    <property type="protein sequence ID" value="MDT0318395.1"/>
    <property type="molecule type" value="Genomic_DNA"/>
</dbReference>
<gene>
    <name evidence="2" type="ORF">RNC47_08625</name>
</gene>
<evidence type="ECO:0000313" key="3">
    <source>
        <dbReference type="Proteomes" id="UP001183420"/>
    </source>
</evidence>
<feature type="domain" description="Transposase IS701-like DDE" evidence="1">
    <location>
        <begin position="22"/>
        <end position="240"/>
    </location>
</feature>
<proteinExistence type="predicted"/>
<name>A0ABU2LLK5_9ACTN</name>
<protein>
    <submittedName>
        <fullName evidence="2">Transposase</fullName>
    </submittedName>
</protein>
<dbReference type="InterPro" id="IPR038721">
    <property type="entry name" value="IS701-like_DDE_dom"/>
</dbReference>
<dbReference type="PANTHER" id="PTHR33627:SF1">
    <property type="entry name" value="TRANSPOSASE"/>
    <property type="match status" value="1"/>
</dbReference>
<evidence type="ECO:0000313" key="2">
    <source>
        <dbReference type="EMBL" id="MDT0318395.1"/>
    </source>
</evidence>
<comment type="caution">
    <text evidence="2">The sequence shown here is derived from an EMBL/GenBank/DDBJ whole genome shotgun (WGS) entry which is preliminary data.</text>
</comment>
<dbReference type="Pfam" id="PF13546">
    <property type="entry name" value="DDE_5"/>
    <property type="match status" value="1"/>
</dbReference>
<evidence type="ECO:0000259" key="1">
    <source>
        <dbReference type="Pfam" id="PF13546"/>
    </source>
</evidence>
<dbReference type="PANTHER" id="PTHR33627">
    <property type="entry name" value="TRANSPOSASE"/>
    <property type="match status" value="1"/>
</dbReference>
<keyword evidence="3" id="KW-1185">Reference proteome</keyword>